<dbReference type="SUPFAM" id="SSF64263">
    <property type="entry name" value="Prokaryotic ribosomal protein L17"/>
    <property type="match status" value="1"/>
</dbReference>
<evidence type="ECO:0000256" key="3">
    <source>
        <dbReference type="ARBA" id="ARBA00023274"/>
    </source>
</evidence>
<dbReference type="EMBL" id="BNJQ01000010">
    <property type="protein sequence ID" value="GHP05624.1"/>
    <property type="molecule type" value="Genomic_DNA"/>
</dbReference>
<evidence type="ECO:0000256" key="2">
    <source>
        <dbReference type="ARBA" id="ARBA00022980"/>
    </source>
</evidence>
<dbReference type="GO" id="GO:0003735">
    <property type="term" value="F:structural constituent of ribosome"/>
    <property type="evidence" value="ECO:0007669"/>
    <property type="project" value="InterPro"/>
</dbReference>
<keyword evidence="6" id="KW-1185">Reference proteome</keyword>
<feature type="compositionally biased region" description="Gly residues" evidence="4">
    <location>
        <begin position="236"/>
        <end position="247"/>
    </location>
</feature>
<protein>
    <submittedName>
        <fullName evidence="5">Ribosomal protein L17</fullName>
    </submittedName>
</protein>
<reference evidence="5" key="1">
    <citation type="submission" date="2020-10" db="EMBL/GenBank/DDBJ databases">
        <title>Unveiling of a novel bifunctional photoreceptor, Dualchrome1, isolated from a cosmopolitan green alga.</title>
        <authorList>
            <person name="Suzuki S."/>
            <person name="Kawachi M."/>
        </authorList>
    </citation>
    <scope>NUCLEOTIDE SEQUENCE</scope>
    <source>
        <strain evidence="5">NIES 2893</strain>
    </source>
</reference>
<organism evidence="5 6">
    <name type="scientific">Pycnococcus provasolii</name>
    <dbReference type="NCBI Taxonomy" id="41880"/>
    <lineage>
        <taxon>Eukaryota</taxon>
        <taxon>Viridiplantae</taxon>
        <taxon>Chlorophyta</taxon>
        <taxon>Pseudoscourfieldiophyceae</taxon>
        <taxon>Pseudoscourfieldiales</taxon>
        <taxon>Pycnococcaceae</taxon>
        <taxon>Pycnococcus</taxon>
    </lineage>
</organism>
<dbReference type="PANTHER" id="PTHR14413">
    <property type="entry name" value="RIBOSOMAL PROTEIN L17"/>
    <property type="match status" value="1"/>
</dbReference>
<name>A0A830HEZ5_9CHLO</name>
<proteinExistence type="inferred from homology"/>
<comment type="similarity">
    <text evidence="1">Belongs to the bacterial ribosomal protein bL17 family.</text>
</comment>
<dbReference type="AlphaFoldDB" id="A0A830HEZ5"/>
<dbReference type="InterPro" id="IPR000456">
    <property type="entry name" value="Ribosomal_bL17"/>
</dbReference>
<dbReference type="OrthoDB" id="275000at2759"/>
<sequence>MKLMHKLGNSTLGRRSWSLRKAMIRNMLTSLVLHSRVETTLQKGRALVKAADRLVALARRSLEARARGDVGKAMRCYRAANRVVMPTDDFVTGPEKEAMRVLFEVHAKRYLNMNKEHGGFTRLVRTRKRTGDAADMAYVEFVARPGELRPAAGCIDSVLEWRKHEYLEEPNIDTAPLFVRQVAHQTLPPEWRKPQLDITRPLKERRLQMNGTALERWRRRISWLEDEKQRMKSDGEGGGGGGSGGGDVDAAKQVREWRHANTLAMQRVLWGA</sequence>
<keyword evidence="2 5" id="KW-0689">Ribosomal protein</keyword>
<dbReference type="Gene3D" id="3.90.1030.10">
    <property type="entry name" value="Ribosomal protein L17"/>
    <property type="match status" value="1"/>
</dbReference>
<dbReference type="GO" id="GO:0006412">
    <property type="term" value="P:translation"/>
    <property type="evidence" value="ECO:0007669"/>
    <property type="project" value="InterPro"/>
</dbReference>
<keyword evidence="3" id="KW-0687">Ribonucleoprotein</keyword>
<evidence type="ECO:0000313" key="6">
    <source>
        <dbReference type="Proteomes" id="UP000660262"/>
    </source>
</evidence>
<accession>A0A830HEZ5</accession>
<dbReference type="InterPro" id="IPR036373">
    <property type="entry name" value="Ribosomal_bL17_sf"/>
</dbReference>
<dbReference type="GO" id="GO:0022625">
    <property type="term" value="C:cytosolic large ribosomal subunit"/>
    <property type="evidence" value="ECO:0007669"/>
    <property type="project" value="TreeGrafter"/>
</dbReference>
<comment type="caution">
    <text evidence="5">The sequence shown here is derived from an EMBL/GenBank/DDBJ whole genome shotgun (WGS) entry which is preliminary data.</text>
</comment>
<dbReference type="Proteomes" id="UP000660262">
    <property type="component" value="Unassembled WGS sequence"/>
</dbReference>
<evidence type="ECO:0000256" key="4">
    <source>
        <dbReference type="SAM" id="MobiDB-lite"/>
    </source>
</evidence>
<evidence type="ECO:0000313" key="5">
    <source>
        <dbReference type="EMBL" id="GHP05624.1"/>
    </source>
</evidence>
<dbReference type="Pfam" id="PF01196">
    <property type="entry name" value="Ribosomal_L17"/>
    <property type="match status" value="1"/>
</dbReference>
<feature type="region of interest" description="Disordered" evidence="4">
    <location>
        <begin position="228"/>
        <end position="249"/>
    </location>
</feature>
<evidence type="ECO:0000256" key="1">
    <source>
        <dbReference type="ARBA" id="ARBA00008777"/>
    </source>
</evidence>
<dbReference type="PANTHER" id="PTHR14413:SF16">
    <property type="entry name" value="LARGE RIBOSOMAL SUBUNIT PROTEIN BL17M"/>
    <property type="match status" value="1"/>
</dbReference>
<gene>
    <name evidence="5" type="ORF">PPROV_000437400</name>
</gene>